<protein>
    <submittedName>
        <fullName evidence="7">Keratinocyte-associated protein 3-like</fullName>
    </submittedName>
</protein>
<evidence type="ECO:0000256" key="5">
    <source>
        <dbReference type="ARBA" id="ARBA00023136"/>
    </source>
</evidence>
<keyword evidence="4 6" id="KW-1133">Transmembrane helix</keyword>
<gene>
    <name evidence="7" type="ORF">HHUSO_G26525</name>
</gene>
<proteinExistence type="inferred from homology"/>
<feature type="transmembrane region" description="Helical" evidence="6">
    <location>
        <begin position="12"/>
        <end position="34"/>
    </location>
</feature>
<dbReference type="EMBL" id="JAHFZB010000026">
    <property type="protein sequence ID" value="KAK6474306.1"/>
    <property type="molecule type" value="Genomic_DNA"/>
</dbReference>
<keyword evidence="3 6" id="KW-0812">Transmembrane</keyword>
<comment type="caution">
    <text evidence="7">The sequence shown here is derived from an EMBL/GenBank/DDBJ whole genome shotgun (WGS) entry which is preliminary data.</text>
</comment>
<organism evidence="7 8">
    <name type="scientific">Huso huso</name>
    <name type="common">Beluga</name>
    <name type="synonym">Acipenser huso</name>
    <dbReference type="NCBI Taxonomy" id="61971"/>
    <lineage>
        <taxon>Eukaryota</taxon>
        <taxon>Metazoa</taxon>
        <taxon>Chordata</taxon>
        <taxon>Craniata</taxon>
        <taxon>Vertebrata</taxon>
        <taxon>Euteleostomi</taxon>
        <taxon>Actinopterygii</taxon>
        <taxon>Chondrostei</taxon>
        <taxon>Acipenseriformes</taxon>
        <taxon>Acipenseridae</taxon>
        <taxon>Huso</taxon>
    </lineage>
</organism>
<dbReference type="PANTHER" id="PTHR31258:SF5">
    <property type="entry name" value="TMEM54 PROTEIN-RELATED"/>
    <property type="match status" value="1"/>
</dbReference>
<dbReference type="Pfam" id="PF12304">
    <property type="entry name" value="BCLP"/>
    <property type="match status" value="1"/>
</dbReference>
<dbReference type="InterPro" id="IPR020977">
    <property type="entry name" value="Beta-casein-like"/>
</dbReference>
<evidence type="ECO:0000256" key="6">
    <source>
        <dbReference type="SAM" id="Phobius"/>
    </source>
</evidence>
<comment type="subcellular location">
    <subcellularLocation>
        <location evidence="1">Membrane</location>
        <topology evidence="1">Multi-pass membrane protein</topology>
    </subcellularLocation>
</comment>
<feature type="transmembrane region" description="Helical" evidence="6">
    <location>
        <begin position="89"/>
        <end position="113"/>
    </location>
</feature>
<evidence type="ECO:0000313" key="7">
    <source>
        <dbReference type="EMBL" id="KAK6474306.1"/>
    </source>
</evidence>
<evidence type="ECO:0000313" key="8">
    <source>
        <dbReference type="Proteomes" id="UP001369086"/>
    </source>
</evidence>
<sequence>MCKLGKLDDAKAMMKTGLGMIILGHTVFILGAVIHGTVLRHVTRPEDIHSIEYAIANIIAVASGLVCVIAGITAIVFSRDIGNNKLKWIVLGLSVISALLAGVCVVGLVLSLVTTIVDGGNSFLARCNSSDSSGLSRSSHTCPFDPIRIYETTVTLWVPLTLLAAAEAVVSTRCFLASLSLLGMQLCKRRKVVRARQVRVRFNEAVPTEPAERQDLMSQSVWM</sequence>
<feature type="transmembrane region" description="Helical" evidence="6">
    <location>
        <begin position="156"/>
        <end position="182"/>
    </location>
</feature>
<evidence type="ECO:0000256" key="4">
    <source>
        <dbReference type="ARBA" id="ARBA00022989"/>
    </source>
</evidence>
<dbReference type="PANTHER" id="PTHR31258">
    <property type="entry name" value="KERATINOCYTE-ASSOCIATED PROTEIN 3"/>
    <property type="match status" value="1"/>
</dbReference>
<evidence type="ECO:0000256" key="2">
    <source>
        <dbReference type="ARBA" id="ARBA00011030"/>
    </source>
</evidence>
<dbReference type="Proteomes" id="UP001369086">
    <property type="component" value="Unassembled WGS sequence"/>
</dbReference>
<comment type="similarity">
    <text evidence="2">Belongs to the TMEM54 family.</text>
</comment>
<evidence type="ECO:0000256" key="3">
    <source>
        <dbReference type="ARBA" id="ARBA00022692"/>
    </source>
</evidence>
<name>A0ABR0YPE3_HUSHU</name>
<reference evidence="7 8" key="1">
    <citation type="submission" date="2021-05" db="EMBL/GenBank/DDBJ databases">
        <authorList>
            <person name="Zahm M."/>
            <person name="Klopp C."/>
            <person name="Cabau C."/>
            <person name="Kuhl H."/>
            <person name="Suciu R."/>
            <person name="Ciorpac M."/>
            <person name="Holostenco D."/>
            <person name="Gessner J."/>
            <person name="Wuertz S."/>
            <person name="Hohne C."/>
            <person name="Stock M."/>
            <person name="Gislard M."/>
            <person name="Lluch J."/>
            <person name="Milhes M."/>
            <person name="Lampietro C."/>
            <person name="Lopez Roques C."/>
            <person name="Donnadieu C."/>
            <person name="Du K."/>
            <person name="Schartl M."/>
            <person name="Guiguen Y."/>
        </authorList>
    </citation>
    <scope>NUCLEOTIDE SEQUENCE [LARGE SCALE GENOMIC DNA]</scope>
    <source>
        <strain evidence="7">Hh-F2</strain>
        <tissue evidence="7">Blood</tissue>
    </source>
</reference>
<feature type="transmembrane region" description="Helical" evidence="6">
    <location>
        <begin position="54"/>
        <end position="77"/>
    </location>
</feature>
<keyword evidence="5 6" id="KW-0472">Membrane</keyword>
<keyword evidence="8" id="KW-1185">Reference proteome</keyword>
<evidence type="ECO:0000256" key="1">
    <source>
        <dbReference type="ARBA" id="ARBA00004141"/>
    </source>
</evidence>
<accession>A0ABR0YPE3</accession>